<evidence type="ECO:0000256" key="7">
    <source>
        <dbReference type="ARBA" id="ARBA00023180"/>
    </source>
</evidence>
<evidence type="ECO:0000313" key="11">
    <source>
        <dbReference type="Proteomes" id="UP000001070"/>
    </source>
</evidence>
<evidence type="ECO:0000256" key="6">
    <source>
        <dbReference type="ARBA" id="ARBA00023170"/>
    </source>
</evidence>
<evidence type="ECO:0000256" key="1">
    <source>
        <dbReference type="ARBA" id="ARBA00004651"/>
    </source>
</evidence>
<sequence length="615" mass="71660">MAAIELILLSLVLAAPVLSSSWLNHSEIQAAFLNEATRQDYLYNFVAQVDKERPIHVLLLMQHSQDNSCALQHWSAYDWPVLRYDEHLEIHVHNYSREALALVCIREFSDESMINALAINLEKMRETRIIILLQAENAHDLLPIITNQASHHNFYNVLLLMQGNKEFILHRMWPFPKPRFEHVLPNSTERLFIKHWHNFRGHRALIQPTLVPPNSFVSYNPRTGKPYLNGYVYNLLLTFGQHYNISLQVSRFFNKSVLETVVMLNDRQLDFVPSFLPFKTAIGFEGIRNSANLDVINIFVVVPCGRELTIHELYQQMITAKFCIYFLCFYFIFAVLETLVESINYRLVEQAFSFRYSRLWLNLRVLRGFLGQSVPVQDCPRLSVKQFMMLLSFFGLVFCSCFNAKLSTLFTKHPHVKNIQSFEDLNESRLPVAIDTYMVHLVDEMFSNEFHAKNFPRAVHLQSKQQAELLLTLNSSFAYETHSHLWQALDIYQRYLNRPILCKANAMQLVNSIPMFTVLQRNSIYAVALDNFIMYAQASGLDRKLKGSSYRDMIRDKAPAVVNTTNQMASRLEALRCGDLQYIWQSLIIGYVIAILVFIVELSWDFWQRHRRAAL</sequence>
<feature type="signal peptide" evidence="9">
    <location>
        <begin position="1"/>
        <end position="19"/>
    </location>
</feature>
<keyword evidence="4 8" id="KW-1133">Transmembrane helix</keyword>
<evidence type="ECO:0000256" key="8">
    <source>
        <dbReference type="SAM" id="Phobius"/>
    </source>
</evidence>
<evidence type="ECO:0000256" key="5">
    <source>
        <dbReference type="ARBA" id="ARBA00023136"/>
    </source>
</evidence>
<dbReference type="OMA" id="NGFCYNL"/>
<proteinExistence type="predicted"/>
<feature type="transmembrane region" description="Helical" evidence="8">
    <location>
        <begin position="582"/>
        <end position="602"/>
    </location>
</feature>
<dbReference type="EMBL" id="CH916367">
    <property type="protein sequence ID" value="EDW02059.1"/>
    <property type="molecule type" value="Genomic_DNA"/>
</dbReference>
<organism evidence="11">
    <name type="scientific">Drosophila grimshawi</name>
    <name type="common">Hawaiian fruit fly</name>
    <name type="synonym">Idiomyia grimshawi</name>
    <dbReference type="NCBI Taxonomy" id="7222"/>
    <lineage>
        <taxon>Eukaryota</taxon>
        <taxon>Metazoa</taxon>
        <taxon>Ecdysozoa</taxon>
        <taxon>Arthropoda</taxon>
        <taxon>Hexapoda</taxon>
        <taxon>Insecta</taxon>
        <taxon>Pterygota</taxon>
        <taxon>Neoptera</taxon>
        <taxon>Endopterygota</taxon>
        <taxon>Diptera</taxon>
        <taxon>Brachycera</taxon>
        <taxon>Muscomorpha</taxon>
        <taxon>Ephydroidea</taxon>
        <taxon>Drosophilidae</taxon>
        <taxon>Drosophila</taxon>
        <taxon>Hawaiian Drosophila</taxon>
    </lineage>
</organism>
<keyword evidence="5 8" id="KW-0472">Membrane</keyword>
<name>B4J6X8_DROGR</name>
<keyword evidence="9" id="KW-0732">Signal</keyword>
<keyword evidence="2" id="KW-1003">Cell membrane</keyword>
<evidence type="ECO:0000256" key="9">
    <source>
        <dbReference type="SAM" id="SignalP"/>
    </source>
</evidence>
<dbReference type="GO" id="GO:0005886">
    <property type="term" value="C:plasma membrane"/>
    <property type="evidence" value="ECO:0007669"/>
    <property type="project" value="UniProtKB-SubCell"/>
</dbReference>
<dbReference type="PANTHER" id="PTHR42643">
    <property type="entry name" value="IONOTROPIC RECEPTOR 20A-RELATED"/>
    <property type="match status" value="1"/>
</dbReference>
<evidence type="ECO:0000256" key="2">
    <source>
        <dbReference type="ARBA" id="ARBA00022475"/>
    </source>
</evidence>
<evidence type="ECO:0000256" key="3">
    <source>
        <dbReference type="ARBA" id="ARBA00022692"/>
    </source>
</evidence>
<dbReference type="AlphaFoldDB" id="B4J6X8"/>
<keyword evidence="3 8" id="KW-0812">Transmembrane</keyword>
<dbReference type="Proteomes" id="UP000001070">
    <property type="component" value="Unassembled WGS sequence"/>
</dbReference>
<reference evidence="10 11" key="1">
    <citation type="journal article" date="2007" name="Nature">
        <title>Evolution of genes and genomes on the Drosophila phylogeny.</title>
        <authorList>
            <consortium name="Drosophila 12 Genomes Consortium"/>
            <person name="Clark A.G."/>
            <person name="Eisen M.B."/>
            <person name="Smith D.R."/>
            <person name="Bergman C.M."/>
            <person name="Oliver B."/>
            <person name="Markow T.A."/>
            <person name="Kaufman T.C."/>
            <person name="Kellis M."/>
            <person name="Gelbart W."/>
            <person name="Iyer V.N."/>
            <person name="Pollard D.A."/>
            <person name="Sackton T.B."/>
            <person name="Larracuente A.M."/>
            <person name="Singh N.D."/>
            <person name="Abad J.P."/>
            <person name="Abt D.N."/>
            <person name="Adryan B."/>
            <person name="Aguade M."/>
            <person name="Akashi H."/>
            <person name="Anderson W.W."/>
            <person name="Aquadro C.F."/>
            <person name="Ardell D.H."/>
            <person name="Arguello R."/>
            <person name="Artieri C.G."/>
            <person name="Barbash D.A."/>
            <person name="Barker D."/>
            <person name="Barsanti P."/>
            <person name="Batterham P."/>
            <person name="Batzoglou S."/>
            <person name="Begun D."/>
            <person name="Bhutkar A."/>
            <person name="Blanco E."/>
            <person name="Bosak S.A."/>
            <person name="Bradley R.K."/>
            <person name="Brand A.D."/>
            <person name="Brent M.R."/>
            <person name="Brooks A.N."/>
            <person name="Brown R.H."/>
            <person name="Butlin R.K."/>
            <person name="Caggese C."/>
            <person name="Calvi B.R."/>
            <person name="Bernardo de Carvalho A."/>
            <person name="Caspi A."/>
            <person name="Castrezana S."/>
            <person name="Celniker S.E."/>
            <person name="Chang J.L."/>
            <person name="Chapple C."/>
            <person name="Chatterji S."/>
            <person name="Chinwalla A."/>
            <person name="Civetta A."/>
            <person name="Clifton S.W."/>
            <person name="Comeron J.M."/>
            <person name="Costello J.C."/>
            <person name="Coyne J.A."/>
            <person name="Daub J."/>
            <person name="David R.G."/>
            <person name="Delcher A.L."/>
            <person name="Delehaunty K."/>
            <person name="Do C.B."/>
            <person name="Ebling H."/>
            <person name="Edwards K."/>
            <person name="Eickbush T."/>
            <person name="Evans J.D."/>
            <person name="Filipski A."/>
            <person name="Findeiss S."/>
            <person name="Freyhult E."/>
            <person name="Fulton L."/>
            <person name="Fulton R."/>
            <person name="Garcia A.C."/>
            <person name="Gardiner A."/>
            <person name="Garfield D.A."/>
            <person name="Garvin B.E."/>
            <person name="Gibson G."/>
            <person name="Gilbert D."/>
            <person name="Gnerre S."/>
            <person name="Godfrey J."/>
            <person name="Good R."/>
            <person name="Gotea V."/>
            <person name="Gravely B."/>
            <person name="Greenberg A.J."/>
            <person name="Griffiths-Jones S."/>
            <person name="Gross S."/>
            <person name="Guigo R."/>
            <person name="Gustafson E.A."/>
            <person name="Haerty W."/>
            <person name="Hahn M.W."/>
            <person name="Halligan D.L."/>
            <person name="Halpern A.L."/>
            <person name="Halter G.M."/>
            <person name="Han M.V."/>
            <person name="Heger A."/>
            <person name="Hillier L."/>
            <person name="Hinrichs A.S."/>
            <person name="Holmes I."/>
            <person name="Hoskins R.A."/>
            <person name="Hubisz M.J."/>
            <person name="Hultmark D."/>
            <person name="Huntley M.A."/>
            <person name="Jaffe D.B."/>
            <person name="Jagadeeshan S."/>
            <person name="Jeck W.R."/>
            <person name="Johnson J."/>
            <person name="Jones C.D."/>
            <person name="Jordan W.C."/>
            <person name="Karpen G.H."/>
            <person name="Kataoka E."/>
            <person name="Keightley P.D."/>
            <person name="Kheradpour P."/>
            <person name="Kirkness E.F."/>
            <person name="Koerich L.B."/>
            <person name="Kristiansen K."/>
            <person name="Kudrna D."/>
            <person name="Kulathinal R.J."/>
            <person name="Kumar S."/>
            <person name="Kwok R."/>
            <person name="Lander E."/>
            <person name="Langley C.H."/>
            <person name="Lapoint R."/>
            <person name="Lazzaro B.P."/>
            <person name="Lee S.J."/>
            <person name="Levesque L."/>
            <person name="Li R."/>
            <person name="Lin C.F."/>
            <person name="Lin M.F."/>
            <person name="Lindblad-Toh K."/>
            <person name="Llopart A."/>
            <person name="Long M."/>
            <person name="Low L."/>
            <person name="Lozovsky E."/>
            <person name="Lu J."/>
            <person name="Luo M."/>
            <person name="Machado C.A."/>
            <person name="Makalowski W."/>
            <person name="Marzo M."/>
            <person name="Matsuda M."/>
            <person name="Matzkin L."/>
            <person name="McAllister B."/>
            <person name="McBride C.S."/>
            <person name="McKernan B."/>
            <person name="McKernan K."/>
            <person name="Mendez-Lago M."/>
            <person name="Minx P."/>
            <person name="Mollenhauer M.U."/>
            <person name="Montooth K."/>
            <person name="Mount S.M."/>
            <person name="Mu X."/>
            <person name="Myers E."/>
            <person name="Negre B."/>
            <person name="Newfeld S."/>
            <person name="Nielsen R."/>
            <person name="Noor M.A."/>
            <person name="O'Grady P."/>
            <person name="Pachter L."/>
            <person name="Papaceit M."/>
            <person name="Parisi M.J."/>
            <person name="Parisi M."/>
            <person name="Parts L."/>
            <person name="Pedersen J.S."/>
            <person name="Pesole G."/>
            <person name="Phillippy A.M."/>
            <person name="Ponting C.P."/>
            <person name="Pop M."/>
            <person name="Porcelli D."/>
            <person name="Powell J.R."/>
            <person name="Prohaska S."/>
            <person name="Pruitt K."/>
            <person name="Puig M."/>
            <person name="Quesneville H."/>
            <person name="Ram K.R."/>
            <person name="Rand D."/>
            <person name="Rasmussen M.D."/>
            <person name="Reed L.K."/>
            <person name="Reenan R."/>
            <person name="Reily A."/>
            <person name="Remington K.A."/>
            <person name="Rieger T.T."/>
            <person name="Ritchie M.G."/>
            <person name="Robin C."/>
            <person name="Rogers Y.H."/>
            <person name="Rohde C."/>
            <person name="Rozas J."/>
            <person name="Rubenfield M.J."/>
            <person name="Ruiz A."/>
            <person name="Russo S."/>
            <person name="Salzberg S.L."/>
            <person name="Sanchez-Gracia A."/>
            <person name="Saranga D.J."/>
            <person name="Sato H."/>
            <person name="Schaeffer S.W."/>
            <person name="Schatz M.C."/>
            <person name="Schlenke T."/>
            <person name="Schwartz R."/>
            <person name="Segarra C."/>
            <person name="Singh R.S."/>
            <person name="Sirot L."/>
            <person name="Sirota M."/>
            <person name="Sisneros N.B."/>
            <person name="Smith C.D."/>
            <person name="Smith T.F."/>
            <person name="Spieth J."/>
            <person name="Stage D.E."/>
            <person name="Stark A."/>
            <person name="Stephan W."/>
            <person name="Strausberg R.L."/>
            <person name="Strempel S."/>
            <person name="Sturgill D."/>
            <person name="Sutton G."/>
            <person name="Sutton G.G."/>
            <person name="Tao W."/>
            <person name="Teichmann S."/>
            <person name="Tobari Y.N."/>
            <person name="Tomimura Y."/>
            <person name="Tsolas J.M."/>
            <person name="Valente V.L."/>
            <person name="Venter E."/>
            <person name="Venter J.C."/>
            <person name="Vicario S."/>
            <person name="Vieira F.G."/>
            <person name="Vilella A.J."/>
            <person name="Villasante A."/>
            <person name="Walenz B."/>
            <person name="Wang J."/>
            <person name="Wasserman M."/>
            <person name="Watts T."/>
            <person name="Wilson D."/>
            <person name="Wilson R.K."/>
            <person name="Wing R.A."/>
            <person name="Wolfner M.F."/>
            <person name="Wong A."/>
            <person name="Wong G.K."/>
            <person name="Wu C.I."/>
            <person name="Wu G."/>
            <person name="Yamamoto D."/>
            <person name="Yang H.P."/>
            <person name="Yang S.P."/>
            <person name="Yorke J.A."/>
            <person name="Yoshida K."/>
            <person name="Zdobnov E."/>
            <person name="Zhang P."/>
            <person name="Zhang Y."/>
            <person name="Zimin A.V."/>
            <person name="Baldwin J."/>
            <person name="Abdouelleil A."/>
            <person name="Abdulkadir J."/>
            <person name="Abebe A."/>
            <person name="Abera B."/>
            <person name="Abreu J."/>
            <person name="Acer S.C."/>
            <person name="Aftuck L."/>
            <person name="Alexander A."/>
            <person name="An P."/>
            <person name="Anderson E."/>
            <person name="Anderson S."/>
            <person name="Arachi H."/>
            <person name="Azer M."/>
            <person name="Bachantsang P."/>
            <person name="Barry A."/>
            <person name="Bayul T."/>
            <person name="Berlin A."/>
            <person name="Bessette D."/>
            <person name="Bloom T."/>
            <person name="Blye J."/>
            <person name="Boguslavskiy L."/>
            <person name="Bonnet C."/>
            <person name="Boukhgalter B."/>
            <person name="Bourzgui I."/>
            <person name="Brown A."/>
            <person name="Cahill P."/>
            <person name="Channer S."/>
            <person name="Cheshatsang Y."/>
            <person name="Chuda L."/>
            <person name="Citroen M."/>
            <person name="Collymore A."/>
            <person name="Cooke P."/>
            <person name="Costello M."/>
            <person name="D'Aco K."/>
            <person name="Daza R."/>
            <person name="De Haan G."/>
            <person name="DeGray S."/>
            <person name="DeMaso C."/>
            <person name="Dhargay N."/>
            <person name="Dooley K."/>
            <person name="Dooley E."/>
            <person name="Doricent M."/>
            <person name="Dorje P."/>
            <person name="Dorjee K."/>
            <person name="Dupes A."/>
            <person name="Elong R."/>
            <person name="Falk J."/>
            <person name="Farina A."/>
            <person name="Faro S."/>
            <person name="Ferguson D."/>
            <person name="Fisher S."/>
            <person name="Foley C.D."/>
            <person name="Franke A."/>
            <person name="Friedrich D."/>
            <person name="Gadbois L."/>
            <person name="Gearin G."/>
            <person name="Gearin C.R."/>
            <person name="Giannoukos G."/>
            <person name="Goode T."/>
            <person name="Graham J."/>
            <person name="Grandbois E."/>
            <person name="Grewal S."/>
            <person name="Gyaltsen K."/>
            <person name="Hafez N."/>
            <person name="Hagos B."/>
            <person name="Hall J."/>
            <person name="Henson C."/>
            <person name="Hollinger A."/>
            <person name="Honan T."/>
            <person name="Huard M.D."/>
            <person name="Hughes L."/>
            <person name="Hurhula B."/>
            <person name="Husby M.E."/>
            <person name="Kamat A."/>
            <person name="Kanga B."/>
            <person name="Kashin S."/>
            <person name="Khazanovich D."/>
            <person name="Kisner P."/>
            <person name="Lance K."/>
            <person name="Lara M."/>
            <person name="Lee W."/>
            <person name="Lennon N."/>
            <person name="Letendre F."/>
            <person name="LeVine R."/>
            <person name="Lipovsky A."/>
            <person name="Liu X."/>
            <person name="Liu J."/>
            <person name="Liu S."/>
            <person name="Lokyitsang T."/>
            <person name="Lokyitsang Y."/>
            <person name="Lubonja R."/>
            <person name="Lui A."/>
            <person name="MacDonald P."/>
            <person name="Magnisalis V."/>
            <person name="Maru K."/>
            <person name="Matthews C."/>
            <person name="McCusker W."/>
            <person name="McDonough S."/>
            <person name="Mehta T."/>
            <person name="Meldrim J."/>
            <person name="Meneus L."/>
            <person name="Mihai O."/>
            <person name="Mihalev A."/>
            <person name="Mihova T."/>
            <person name="Mittelman R."/>
            <person name="Mlenga V."/>
            <person name="Montmayeur A."/>
            <person name="Mulrain L."/>
            <person name="Navidi A."/>
            <person name="Naylor J."/>
            <person name="Negash T."/>
            <person name="Nguyen T."/>
            <person name="Nguyen N."/>
            <person name="Nicol R."/>
            <person name="Norbu C."/>
            <person name="Norbu N."/>
            <person name="Novod N."/>
            <person name="O'Neill B."/>
            <person name="Osman S."/>
            <person name="Markiewicz E."/>
            <person name="Oyono O.L."/>
            <person name="Patti C."/>
            <person name="Phunkhang P."/>
            <person name="Pierre F."/>
            <person name="Priest M."/>
            <person name="Raghuraman S."/>
            <person name="Rege F."/>
            <person name="Reyes R."/>
            <person name="Rise C."/>
            <person name="Rogov P."/>
            <person name="Ross K."/>
            <person name="Ryan E."/>
            <person name="Settipalli S."/>
            <person name="Shea T."/>
            <person name="Sherpa N."/>
            <person name="Shi L."/>
            <person name="Shih D."/>
            <person name="Sparrow T."/>
            <person name="Spaulding J."/>
            <person name="Stalker J."/>
            <person name="Stange-Thomann N."/>
            <person name="Stavropoulos S."/>
            <person name="Stone C."/>
            <person name="Strader C."/>
            <person name="Tesfaye S."/>
            <person name="Thomson T."/>
            <person name="Thoulutsang Y."/>
            <person name="Thoulutsang D."/>
            <person name="Topham K."/>
            <person name="Topping I."/>
            <person name="Tsamla T."/>
            <person name="Vassiliev H."/>
            <person name="Vo A."/>
            <person name="Wangchuk T."/>
            <person name="Wangdi T."/>
            <person name="Weiand M."/>
            <person name="Wilkinson J."/>
            <person name="Wilson A."/>
            <person name="Yadav S."/>
            <person name="Young G."/>
            <person name="Yu Q."/>
            <person name="Zembek L."/>
            <person name="Zhong D."/>
            <person name="Zimmer A."/>
            <person name="Zwirko Z."/>
            <person name="Jaffe D.B."/>
            <person name="Alvarez P."/>
            <person name="Brockman W."/>
            <person name="Butler J."/>
            <person name="Chin C."/>
            <person name="Gnerre S."/>
            <person name="Grabherr M."/>
            <person name="Kleber M."/>
            <person name="Mauceli E."/>
            <person name="MacCallum I."/>
        </authorList>
    </citation>
    <scope>NUCLEOTIDE SEQUENCE [LARGE SCALE GENOMIC DNA]</scope>
    <source>
        <strain evidence="11">Tucson 15287-2541.00</strain>
    </source>
</reference>
<dbReference type="PhylomeDB" id="B4J6X8"/>
<dbReference type="OrthoDB" id="7841600at2759"/>
<dbReference type="eggNOG" id="ENOG502T8SF">
    <property type="taxonomic scope" value="Eukaryota"/>
</dbReference>
<dbReference type="InterPro" id="IPR052192">
    <property type="entry name" value="Insect_Ionotropic_Sensory_Rcpt"/>
</dbReference>
<comment type="subcellular location">
    <subcellularLocation>
        <location evidence="1">Cell membrane</location>
        <topology evidence="1">Multi-pass membrane protein</topology>
    </subcellularLocation>
</comment>
<dbReference type="InParanoid" id="B4J6X8"/>
<gene>
    <name evidence="10" type="primary">Dgri\GH20107</name>
    <name evidence="10" type="ORF">Dgri_GH20107</name>
</gene>
<keyword evidence="11" id="KW-1185">Reference proteome</keyword>
<protein>
    <submittedName>
        <fullName evidence="10">GH20107</fullName>
    </submittedName>
</protein>
<dbReference type="SUPFAM" id="SSF53850">
    <property type="entry name" value="Periplasmic binding protein-like II"/>
    <property type="match status" value="1"/>
</dbReference>
<dbReference type="HOGENOM" id="CLU_021814_1_0_1"/>
<feature type="chain" id="PRO_5002811801" evidence="9">
    <location>
        <begin position="20"/>
        <end position="615"/>
    </location>
</feature>
<keyword evidence="7" id="KW-0325">Glycoprotein</keyword>
<keyword evidence="6" id="KW-0675">Receptor</keyword>
<evidence type="ECO:0000256" key="4">
    <source>
        <dbReference type="ARBA" id="ARBA00022989"/>
    </source>
</evidence>
<evidence type="ECO:0000313" key="10">
    <source>
        <dbReference type="EMBL" id="EDW02059.1"/>
    </source>
</evidence>
<accession>B4J6X8</accession>
<dbReference type="PANTHER" id="PTHR42643:SF41">
    <property type="entry name" value="IONOTROPIC RECEPTOR 20A-RELATED"/>
    <property type="match status" value="1"/>
</dbReference>